<keyword evidence="1" id="KW-0732">Signal</keyword>
<accession>A0AAE0P2K5</accession>
<reference evidence="2" key="1">
    <citation type="journal article" date="2023" name="Mol. Phylogenet. Evol.">
        <title>Genome-scale phylogeny and comparative genomics of the fungal order Sordariales.</title>
        <authorList>
            <person name="Hensen N."/>
            <person name="Bonometti L."/>
            <person name="Westerberg I."/>
            <person name="Brannstrom I.O."/>
            <person name="Guillou S."/>
            <person name="Cros-Aarteil S."/>
            <person name="Calhoun S."/>
            <person name="Haridas S."/>
            <person name="Kuo A."/>
            <person name="Mondo S."/>
            <person name="Pangilinan J."/>
            <person name="Riley R."/>
            <person name="LaButti K."/>
            <person name="Andreopoulos B."/>
            <person name="Lipzen A."/>
            <person name="Chen C."/>
            <person name="Yan M."/>
            <person name="Daum C."/>
            <person name="Ng V."/>
            <person name="Clum A."/>
            <person name="Steindorff A."/>
            <person name="Ohm R.A."/>
            <person name="Martin F."/>
            <person name="Silar P."/>
            <person name="Natvig D.O."/>
            <person name="Lalanne C."/>
            <person name="Gautier V."/>
            <person name="Ament-Velasquez S.L."/>
            <person name="Kruys A."/>
            <person name="Hutchinson M.I."/>
            <person name="Powell A.J."/>
            <person name="Barry K."/>
            <person name="Miller A.N."/>
            <person name="Grigoriev I.V."/>
            <person name="Debuchy R."/>
            <person name="Gladieux P."/>
            <person name="Hiltunen Thoren M."/>
            <person name="Johannesson H."/>
        </authorList>
    </citation>
    <scope>NUCLEOTIDE SEQUENCE</scope>
    <source>
        <strain evidence="2">FGSC 1904</strain>
    </source>
</reference>
<evidence type="ECO:0000313" key="2">
    <source>
        <dbReference type="EMBL" id="KAK3392161.1"/>
    </source>
</evidence>
<evidence type="ECO:0008006" key="4">
    <source>
        <dbReference type="Google" id="ProtNLM"/>
    </source>
</evidence>
<reference evidence="2" key="2">
    <citation type="submission" date="2023-07" db="EMBL/GenBank/DDBJ databases">
        <authorList>
            <consortium name="Lawrence Berkeley National Laboratory"/>
            <person name="Haridas S."/>
            <person name="Hensen N."/>
            <person name="Bonometti L."/>
            <person name="Westerberg I."/>
            <person name="Brannstrom I.O."/>
            <person name="Guillou S."/>
            <person name="Cros-Aarteil S."/>
            <person name="Calhoun S."/>
            <person name="Kuo A."/>
            <person name="Mondo S."/>
            <person name="Pangilinan J."/>
            <person name="Riley R."/>
            <person name="LaButti K."/>
            <person name="Andreopoulos B."/>
            <person name="Lipzen A."/>
            <person name="Chen C."/>
            <person name="Yanf M."/>
            <person name="Daum C."/>
            <person name="Ng V."/>
            <person name="Clum A."/>
            <person name="Steindorff A."/>
            <person name="Ohm R."/>
            <person name="Martin F."/>
            <person name="Silar P."/>
            <person name="Natvig D."/>
            <person name="Lalanne C."/>
            <person name="Gautier V."/>
            <person name="Ament-velasquez S.L."/>
            <person name="Kruys A."/>
            <person name="Hutchinson M.I."/>
            <person name="Powell A.J."/>
            <person name="Barry K."/>
            <person name="Miller A.N."/>
            <person name="Grigoriev I.V."/>
            <person name="Debuchy R."/>
            <person name="Gladieux P."/>
            <person name="Thoren M.H."/>
            <person name="Johannesson H."/>
        </authorList>
    </citation>
    <scope>NUCLEOTIDE SEQUENCE</scope>
    <source>
        <strain evidence="2">FGSC 1904</strain>
    </source>
</reference>
<evidence type="ECO:0000313" key="3">
    <source>
        <dbReference type="Proteomes" id="UP001281003"/>
    </source>
</evidence>
<protein>
    <recommendedName>
        <fullName evidence="4">Secreted protein</fullName>
    </recommendedName>
</protein>
<evidence type="ECO:0000256" key="1">
    <source>
        <dbReference type="SAM" id="SignalP"/>
    </source>
</evidence>
<feature type="signal peptide" evidence="1">
    <location>
        <begin position="1"/>
        <end position="25"/>
    </location>
</feature>
<keyword evidence="3" id="KW-1185">Reference proteome</keyword>
<feature type="chain" id="PRO_5042125881" description="Secreted protein" evidence="1">
    <location>
        <begin position="26"/>
        <end position="136"/>
    </location>
</feature>
<dbReference type="EMBL" id="JAUTDP010000012">
    <property type="protein sequence ID" value="KAK3392161.1"/>
    <property type="molecule type" value="Genomic_DNA"/>
</dbReference>
<dbReference type="AlphaFoldDB" id="A0AAE0P2K5"/>
<proteinExistence type="predicted"/>
<dbReference type="Proteomes" id="UP001281003">
    <property type="component" value="Unassembled WGS sequence"/>
</dbReference>
<sequence>MGQIRKAVHIFSIFLLWFGFHCLRGTTTTGSFLMHTYIIGVYGKGRRCITTYNEKRADHKVAPQTTLAFSRFQNFTVRLTLGVEQGAYCHLYLITCIESTCVWTTKKAVWFSICLTVCHSREEEGSITKQERKLKS</sequence>
<name>A0AAE0P2K5_SORBR</name>
<organism evidence="2 3">
    <name type="scientific">Sordaria brevicollis</name>
    <dbReference type="NCBI Taxonomy" id="83679"/>
    <lineage>
        <taxon>Eukaryota</taxon>
        <taxon>Fungi</taxon>
        <taxon>Dikarya</taxon>
        <taxon>Ascomycota</taxon>
        <taxon>Pezizomycotina</taxon>
        <taxon>Sordariomycetes</taxon>
        <taxon>Sordariomycetidae</taxon>
        <taxon>Sordariales</taxon>
        <taxon>Sordariaceae</taxon>
        <taxon>Sordaria</taxon>
    </lineage>
</organism>
<gene>
    <name evidence="2" type="ORF">B0T20DRAFT_75443</name>
</gene>
<comment type="caution">
    <text evidence="2">The sequence shown here is derived from an EMBL/GenBank/DDBJ whole genome shotgun (WGS) entry which is preliminary data.</text>
</comment>